<dbReference type="GO" id="GO:0090729">
    <property type="term" value="F:toxin activity"/>
    <property type="evidence" value="ECO:0007669"/>
    <property type="project" value="UniProtKB-KW"/>
</dbReference>
<dbReference type="EMBL" id="JAAIJQ010000088">
    <property type="protein sequence ID" value="NEV64399.1"/>
    <property type="molecule type" value="Genomic_DNA"/>
</dbReference>
<evidence type="ECO:0000313" key="11">
    <source>
        <dbReference type="Proteomes" id="UP000483379"/>
    </source>
</evidence>
<keyword evidence="4 8" id="KW-0479">Metal-binding</keyword>
<evidence type="ECO:0000259" key="9">
    <source>
        <dbReference type="Pfam" id="PF01850"/>
    </source>
</evidence>
<dbReference type="SUPFAM" id="SSF88723">
    <property type="entry name" value="PIN domain-like"/>
    <property type="match status" value="1"/>
</dbReference>
<organism evidence="10 11">
    <name type="scientific">Thiorhodococcus minor</name>
    <dbReference type="NCBI Taxonomy" id="57489"/>
    <lineage>
        <taxon>Bacteria</taxon>
        <taxon>Pseudomonadati</taxon>
        <taxon>Pseudomonadota</taxon>
        <taxon>Gammaproteobacteria</taxon>
        <taxon>Chromatiales</taxon>
        <taxon>Chromatiaceae</taxon>
        <taxon>Thiorhodococcus</taxon>
    </lineage>
</organism>
<dbReference type="Gene3D" id="3.40.50.1010">
    <property type="entry name" value="5'-nuclease"/>
    <property type="match status" value="1"/>
</dbReference>
<dbReference type="GO" id="GO:0000287">
    <property type="term" value="F:magnesium ion binding"/>
    <property type="evidence" value="ECO:0007669"/>
    <property type="project" value="UniProtKB-UniRule"/>
</dbReference>
<dbReference type="InterPro" id="IPR002716">
    <property type="entry name" value="PIN_dom"/>
</dbReference>
<feature type="binding site" evidence="8">
    <location>
        <position position="5"/>
    </location>
    <ligand>
        <name>Mg(2+)</name>
        <dbReference type="ChEBI" id="CHEBI:18420"/>
    </ligand>
</feature>
<evidence type="ECO:0000313" key="10">
    <source>
        <dbReference type="EMBL" id="NEV64399.1"/>
    </source>
</evidence>
<proteinExistence type="inferred from homology"/>
<keyword evidence="2 8" id="KW-1277">Toxin-antitoxin system</keyword>
<dbReference type="CDD" id="cd18731">
    <property type="entry name" value="PIN_NgFitB-like"/>
    <property type="match status" value="1"/>
</dbReference>
<gene>
    <name evidence="8" type="primary">vapC</name>
    <name evidence="10" type="ORF">G3446_21375</name>
</gene>
<dbReference type="GO" id="GO:0004540">
    <property type="term" value="F:RNA nuclease activity"/>
    <property type="evidence" value="ECO:0007669"/>
    <property type="project" value="InterPro"/>
</dbReference>
<dbReference type="InterPro" id="IPR029060">
    <property type="entry name" value="PIN-like_dom_sf"/>
</dbReference>
<dbReference type="PANTHER" id="PTHR33653">
    <property type="entry name" value="RIBONUCLEASE VAPC2"/>
    <property type="match status" value="1"/>
</dbReference>
<comment type="caution">
    <text evidence="10">The sequence shown here is derived from an EMBL/GenBank/DDBJ whole genome shotgun (WGS) entry which is preliminary data.</text>
</comment>
<evidence type="ECO:0000256" key="1">
    <source>
        <dbReference type="ARBA" id="ARBA00001946"/>
    </source>
</evidence>
<dbReference type="Pfam" id="PF01850">
    <property type="entry name" value="PIN"/>
    <property type="match status" value="1"/>
</dbReference>
<keyword evidence="6 8" id="KW-0460">Magnesium</keyword>
<sequence>MILVDTNVISEVMKVSPSESVVNWLNAQESSALYLSTITIGEIEYGLRILPVGKRGLRLKERFQRFVSLAFAQRILAYDETAARTYGELMGHRKEIGRPMSIADGQIAAIAIANGLMVATRNTKDFKDCGLELINPFLPQT</sequence>
<evidence type="ECO:0000256" key="4">
    <source>
        <dbReference type="ARBA" id="ARBA00022723"/>
    </source>
</evidence>
<reference evidence="10 11" key="1">
    <citation type="submission" date="2020-02" db="EMBL/GenBank/DDBJ databases">
        <title>Genome sequences of Thiorhodococcus mannitoliphagus and Thiorhodococcus minor, purple sulfur photosynthetic bacteria in the gammaproteobacterial family, Chromatiaceae.</title>
        <authorList>
            <person name="Aviles F.A."/>
            <person name="Meyer T.E."/>
            <person name="Kyndt J.A."/>
        </authorList>
    </citation>
    <scope>NUCLEOTIDE SEQUENCE [LARGE SCALE GENOMIC DNA]</scope>
    <source>
        <strain evidence="10 11">DSM 11518</strain>
    </source>
</reference>
<dbReference type="EC" id="3.1.-.-" evidence="8"/>
<dbReference type="AlphaFoldDB" id="A0A6M0K4Q6"/>
<keyword evidence="5 8" id="KW-0378">Hydrolase</keyword>
<keyword evidence="3 8" id="KW-0540">Nuclease</keyword>
<comment type="function">
    <text evidence="8">Toxic component of a toxin-antitoxin (TA) system. An RNase.</text>
</comment>
<dbReference type="HAMAP" id="MF_00265">
    <property type="entry name" value="VapC_Nob1"/>
    <property type="match status" value="1"/>
</dbReference>
<keyword evidence="8" id="KW-0800">Toxin</keyword>
<dbReference type="InterPro" id="IPR022907">
    <property type="entry name" value="VapC_family"/>
</dbReference>
<feature type="domain" description="PIN" evidence="9">
    <location>
        <begin position="2"/>
        <end position="127"/>
    </location>
</feature>
<accession>A0A6M0K4Q6</accession>
<evidence type="ECO:0000256" key="6">
    <source>
        <dbReference type="ARBA" id="ARBA00022842"/>
    </source>
</evidence>
<evidence type="ECO:0000256" key="2">
    <source>
        <dbReference type="ARBA" id="ARBA00022649"/>
    </source>
</evidence>
<protein>
    <recommendedName>
        <fullName evidence="8">Ribonuclease VapC</fullName>
        <shortName evidence="8">RNase VapC</shortName>
        <ecNumber evidence="8">3.1.-.-</ecNumber>
    </recommendedName>
    <alternativeName>
        <fullName evidence="8">Toxin VapC</fullName>
    </alternativeName>
</protein>
<dbReference type="RefSeq" id="WP_164455109.1">
    <property type="nucleotide sequence ID" value="NZ_JAAIJQ010000088.1"/>
</dbReference>
<dbReference type="GO" id="GO:0016787">
    <property type="term" value="F:hydrolase activity"/>
    <property type="evidence" value="ECO:0007669"/>
    <property type="project" value="UniProtKB-KW"/>
</dbReference>
<comment type="cofactor">
    <cofactor evidence="1 8">
        <name>Mg(2+)</name>
        <dbReference type="ChEBI" id="CHEBI:18420"/>
    </cofactor>
</comment>
<evidence type="ECO:0000256" key="3">
    <source>
        <dbReference type="ARBA" id="ARBA00022722"/>
    </source>
</evidence>
<comment type="similarity">
    <text evidence="7 8">Belongs to the PINc/VapC protein family.</text>
</comment>
<evidence type="ECO:0000256" key="7">
    <source>
        <dbReference type="ARBA" id="ARBA00038093"/>
    </source>
</evidence>
<dbReference type="InterPro" id="IPR050556">
    <property type="entry name" value="Type_II_TA_system_RNase"/>
</dbReference>
<name>A0A6M0K4Q6_9GAMM</name>
<evidence type="ECO:0000256" key="5">
    <source>
        <dbReference type="ARBA" id="ARBA00022801"/>
    </source>
</evidence>
<feature type="binding site" evidence="8">
    <location>
        <position position="104"/>
    </location>
    <ligand>
        <name>Mg(2+)</name>
        <dbReference type="ChEBI" id="CHEBI:18420"/>
    </ligand>
</feature>
<evidence type="ECO:0000256" key="8">
    <source>
        <dbReference type="HAMAP-Rule" id="MF_00265"/>
    </source>
</evidence>
<dbReference type="PANTHER" id="PTHR33653:SF1">
    <property type="entry name" value="RIBONUCLEASE VAPC2"/>
    <property type="match status" value="1"/>
</dbReference>
<dbReference type="Proteomes" id="UP000483379">
    <property type="component" value="Unassembled WGS sequence"/>
</dbReference>
<keyword evidence="11" id="KW-1185">Reference proteome</keyword>